<dbReference type="InterPro" id="IPR000719">
    <property type="entry name" value="Prot_kinase_dom"/>
</dbReference>
<dbReference type="InterPro" id="IPR017441">
    <property type="entry name" value="Protein_kinase_ATP_BS"/>
</dbReference>
<dbReference type="Gene3D" id="1.10.238.10">
    <property type="entry name" value="EF-hand"/>
    <property type="match status" value="2"/>
</dbReference>
<evidence type="ECO:0000256" key="1">
    <source>
        <dbReference type="ARBA" id="ARBA00001946"/>
    </source>
</evidence>
<organism evidence="13 14">
    <name type="scientific">Cyclotella atomus</name>
    <dbReference type="NCBI Taxonomy" id="382360"/>
    <lineage>
        <taxon>Eukaryota</taxon>
        <taxon>Sar</taxon>
        <taxon>Stramenopiles</taxon>
        <taxon>Ochrophyta</taxon>
        <taxon>Bacillariophyta</taxon>
        <taxon>Coscinodiscophyceae</taxon>
        <taxon>Thalassiosirophycidae</taxon>
        <taxon>Stephanodiscales</taxon>
        <taxon>Stephanodiscaceae</taxon>
        <taxon>Cyclotella</taxon>
    </lineage>
</organism>
<evidence type="ECO:0000256" key="8">
    <source>
        <dbReference type="ARBA" id="ARBA00024334"/>
    </source>
</evidence>
<dbReference type="EMBL" id="JALLPJ020000786">
    <property type="protein sequence ID" value="KAL3782935.1"/>
    <property type="molecule type" value="Genomic_DNA"/>
</dbReference>
<sequence length="549" mass="62094">MGNELSSSKGRMSSKKKGTKSDTLTTPSSTPATQDTQSDASTKVKKGEATATASTKNAKPPTMENSAVTLGDAKINNRRDMQSGQVMITDTLSDVRVKYHINPKEIGHGHYGVVRKCMDRETKVWYAIKSIRKSKVGKIEVLKREIALLKEVDHPNIIKLIEAHEDQKYLHLITELCTGGELFDRIIAKTQSDEGHFSEADAAKIVACILDAIRYCHDEKGIVHRDLKPENFLFSTPDDDAIIKIIDFGLSRHDDMKMGIMNTKVGTPYYVAPEVLNREYTKSCDIWSIGVITYILLCGYPPFYGDTDNQIFDSVRTGRFDFPSPDWDGISDSAKDFIRSMLKRDPTKRSTAAESLNHPWIQEMTMSTRARRNLRSSIVFSKKSITFKKYRGMQKLQKAALTWIATNVTNDEVAQLKDVFKKIDTNNDGTITLEELDECIKAAHFLPGLTSDLTELRQDLSLSGEDSLKWREFIASMIDTSQIMKEDNIRMVFEHFKKDDRDYLLLSDIADLVGGEKHAKEILKAVDNNNDGKIDFNEFRRMMEEEDAA</sequence>
<evidence type="ECO:0000256" key="6">
    <source>
        <dbReference type="ARBA" id="ARBA00022837"/>
    </source>
</evidence>
<dbReference type="InterPro" id="IPR008271">
    <property type="entry name" value="Ser/Thr_kinase_AS"/>
</dbReference>
<keyword evidence="6" id="KW-0106">Calcium</keyword>
<feature type="binding site" evidence="9">
    <location>
        <position position="133"/>
    </location>
    <ligand>
        <name>ATP</name>
        <dbReference type="ChEBI" id="CHEBI:30616"/>
    </ligand>
</feature>
<evidence type="ECO:0000313" key="13">
    <source>
        <dbReference type="EMBL" id="KAL3782935.1"/>
    </source>
</evidence>
<name>A0ABD3P401_9STRA</name>
<dbReference type="SMART" id="SM00054">
    <property type="entry name" value="EFh"/>
    <property type="match status" value="2"/>
</dbReference>
<dbReference type="PROSITE" id="PS00107">
    <property type="entry name" value="PROTEIN_KINASE_ATP"/>
    <property type="match status" value="1"/>
</dbReference>
<dbReference type="InterPro" id="IPR018247">
    <property type="entry name" value="EF_Hand_1_Ca_BS"/>
</dbReference>
<dbReference type="Proteomes" id="UP001530400">
    <property type="component" value="Unassembled WGS sequence"/>
</dbReference>
<dbReference type="CDD" id="cd00051">
    <property type="entry name" value="EFh"/>
    <property type="match status" value="1"/>
</dbReference>
<dbReference type="PANTHER" id="PTHR24349">
    <property type="entry name" value="SERINE/THREONINE-PROTEIN KINASE"/>
    <property type="match status" value="1"/>
</dbReference>
<evidence type="ECO:0000256" key="10">
    <source>
        <dbReference type="SAM" id="MobiDB-lite"/>
    </source>
</evidence>
<evidence type="ECO:0000256" key="7">
    <source>
        <dbReference type="ARBA" id="ARBA00022840"/>
    </source>
</evidence>
<evidence type="ECO:0000256" key="5">
    <source>
        <dbReference type="ARBA" id="ARBA00022777"/>
    </source>
</evidence>
<feature type="domain" description="EF-hand" evidence="12">
    <location>
        <begin position="411"/>
        <end position="446"/>
    </location>
</feature>
<dbReference type="PROSITE" id="PS50011">
    <property type="entry name" value="PROTEIN_KINASE_DOM"/>
    <property type="match status" value="1"/>
</dbReference>
<evidence type="ECO:0000259" key="11">
    <source>
        <dbReference type="PROSITE" id="PS50011"/>
    </source>
</evidence>
<comment type="similarity">
    <text evidence="8">Belongs to the protein kinase superfamily. Ser/Thr protein kinase family. CDPK subfamily.</text>
</comment>
<dbReference type="AlphaFoldDB" id="A0ABD3P401"/>
<keyword evidence="4 9" id="KW-0547">Nucleotide-binding</keyword>
<dbReference type="SMART" id="SM00220">
    <property type="entry name" value="S_TKc"/>
    <property type="match status" value="1"/>
</dbReference>
<dbReference type="Gene3D" id="3.30.200.20">
    <property type="entry name" value="Phosphorylase Kinase, domain 1"/>
    <property type="match status" value="1"/>
</dbReference>
<dbReference type="InterPro" id="IPR011009">
    <property type="entry name" value="Kinase-like_dom_sf"/>
</dbReference>
<evidence type="ECO:0000256" key="2">
    <source>
        <dbReference type="ARBA" id="ARBA00022527"/>
    </source>
</evidence>
<dbReference type="Pfam" id="PF00069">
    <property type="entry name" value="Pkinase"/>
    <property type="match status" value="1"/>
</dbReference>
<comment type="caution">
    <text evidence="13">The sequence shown here is derived from an EMBL/GenBank/DDBJ whole genome shotgun (WGS) entry which is preliminary data.</text>
</comment>
<dbReference type="GO" id="GO:0004674">
    <property type="term" value="F:protein serine/threonine kinase activity"/>
    <property type="evidence" value="ECO:0007669"/>
    <property type="project" value="UniProtKB-KW"/>
</dbReference>
<keyword evidence="14" id="KW-1185">Reference proteome</keyword>
<proteinExistence type="inferred from homology"/>
<keyword evidence="2" id="KW-0723">Serine/threonine-protein kinase</keyword>
<evidence type="ECO:0000256" key="4">
    <source>
        <dbReference type="ARBA" id="ARBA00022741"/>
    </source>
</evidence>
<comment type="cofactor">
    <cofactor evidence="1">
        <name>Mg(2+)</name>
        <dbReference type="ChEBI" id="CHEBI:18420"/>
    </cofactor>
</comment>
<evidence type="ECO:0000313" key="14">
    <source>
        <dbReference type="Proteomes" id="UP001530400"/>
    </source>
</evidence>
<dbReference type="SUPFAM" id="SSF47473">
    <property type="entry name" value="EF-hand"/>
    <property type="match status" value="1"/>
</dbReference>
<dbReference type="CDD" id="cd05117">
    <property type="entry name" value="STKc_CAMK"/>
    <property type="match status" value="1"/>
</dbReference>
<dbReference type="PROSITE" id="PS50222">
    <property type="entry name" value="EF_HAND_2"/>
    <property type="match status" value="2"/>
</dbReference>
<keyword evidence="5" id="KW-0418">Kinase</keyword>
<feature type="compositionally biased region" description="Polar residues" evidence="10">
    <location>
        <begin position="22"/>
        <end position="41"/>
    </location>
</feature>
<dbReference type="Gene3D" id="1.10.510.10">
    <property type="entry name" value="Transferase(Phosphotransferase) domain 1"/>
    <property type="match status" value="1"/>
</dbReference>
<accession>A0ABD3P401</accession>
<feature type="domain" description="Protein kinase" evidence="11">
    <location>
        <begin position="100"/>
        <end position="361"/>
    </location>
</feature>
<evidence type="ECO:0000256" key="3">
    <source>
        <dbReference type="ARBA" id="ARBA00022679"/>
    </source>
</evidence>
<protein>
    <recommendedName>
        <fullName evidence="15">Calmodulin</fullName>
    </recommendedName>
</protein>
<keyword evidence="3" id="KW-0808">Transferase</keyword>
<keyword evidence="7 9" id="KW-0067">ATP-binding</keyword>
<gene>
    <name evidence="13" type="ORF">ACHAWO_011384</name>
</gene>
<feature type="domain" description="EF-hand" evidence="12">
    <location>
        <begin position="514"/>
        <end position="549"/>
    </location>
</feature>
<evidence type="ECO:0000259" key="12">
    <source>
        <dbReference type="PROSITE" id="PS50222"/>
    </source>
</evidence>
<feature type="region of interest" description="Disordered" evidence="10">
    <location>
        <begin position="1"/>
        <end position="66"/>
    </location>
</feature>
<dbReference type="Pfam" id="PF00036">
    <property type="entry name" value="EF-hand_1"/>
    <property type="match status" value="1"/>
</dbReference>
<dbReference type="FunFam" id="3.30.200.20:FF:000880">
    <property type="entry name" value="Predicted protein"/>
    <property type="match status" value="1"/>
</dbReference>
<dbReference type="PROSITE" id="PS00018">
    <property type="entry name" value="EF_HAND_1"/>
    <property type="match status" value="2"/>
</dbReference>
<dbReference type="InterPro" id="IPR002048">
    <property type="entry name" value="EF_hand_dom"/>
</dbReference>
<dbReference type="Pfam" id="PF13202">
    <property type="entry name" value="EF-hand_5"/>
    <property type="match status" value="1"/>
</dbReference>
<feature type="compositionally biased region" description="Low complexity" evidence="10">
    <location>
        <begin position="1"/>
        <end position="11"/>
    </location>
</feature>
<evidence type="ECO:0000256" key="9">
    <source>
        <dbReference type="PROSITE-ProRule" id="PRU10141"/>
    </source>
</evidence>
<dbReference type="InterPro" id="IPR050205">
    <property type="entry name" value="CDPK_Ser/Thr_kinases"/>
</dbReference>
<evidence type="ECO:0008006" key="15">
    <source>
        <dbReference type="Google" id="ProtNLM"/>
    </source>
</evidence>
<dbReference type="GO" id="GO:0005524">
    <property type="term" value="F:ATP binding"/>
    <property type="evidence" value="ECO:0007669"/>
    <property type="project" value="UniProtKB-UniRule"/>
</dbReference>
<reference evidence="13 14" key="1">
    <citation type="submission" date="2024-10" db="EMBL/GenBank/DDBJ databases">
        <title>Updated reference genomes for cyclostephanoid diatoms.</title>
        <authorList>
            <person name="Roberts W.R."/>
            <person name="Alverson A.J."/>
        </authorList>
    </citation>
    <scope>NUCLEOTIDE SEQUENCE [LARGE SCALE GENOMIC DNA]</scope>
    <source>
        <strain evidence="13 14">AJA010-31</strain>
    </source>
</reference>
<dbReference type="SUPFAM" id="SSF56112">
    <property type="entry name" value="Protein kinase-like (PK-like)"/>
    <property type="match status" value="1"/>
</dbReference>
<feature type="compositionally biased region" description="Polar residues" evidence="10">
    <location>
        <begin position="51"/>
        <end position="66"/>
    </location>
</feature>
<dbReference type="PROSITE" id="PS00108">
    <property type="entry name" value="PROTEIN_KINASE_ST"/>
    <property type="match status" value="1"/>
</dbReference>
<dbReference type="InterPro" id="IPR011992">
    <property type="entry name" value="EF-hand-dom_pair"/>
</dbReference>
<dbReference type="FunFam" id="1.10.510.10:FF:000475">
    <property type="entry name" value="Calcium-dependent protein kinase 5"/>
    <property type="match status" value="1"/>
</dbReference>